<dbReference type="EMBL" id="JACJVR010000163">
    <property type="protein sequence ID" value="MBB6696025.1"/>
    <property type="molecule type" value="Genomic_DNA"/>
</dbReference>
<accession>A0A841U636</accession>
<keyword evidence="4" id="KW-1185">Reference proteome</keyword>
<dbReference type="AlphaFoldDB" id="A0A841U636"/>
<feature type="compositionally biased region" description="Low complexity" evidence="1">
    <location>
        <begin position="1"/>
        <end position="20"/>
    </location>
</feature>
<evidence type="ECO:0000313" key="4">
    <source>
        <dbReference type="Proteomes" id="UP000553776"/>
    </source>
</evidence>
<keyword evidence="2" id="KW-0472">Membrane</keyword>
<reference evidence="3 4" key="1">
    <citation type="submission" date="2020-08" db="EMBL/GenBank/DDBJ databases">
        <title>Cohnella phylogeny.</title>
        <authorList>
            <person name="Dunlap C."/>
        </authorList>
    </citation>
    <scope>NUCLEOTIDE SEQUENCE [LARGE SCALE GENOMIC DNA]</scope>
    <source>
        <strain evidence="3 4">DSM 25239</strain>
    </source>
</reference>
<name>A0A841U636_9BACL</name>
<feature type="region of interest" description="Disordered" evidence="1">
    <location>
        <begin position="1"/>
        <end position="24"/>
    </location>
</feature>
<evidence type="ECO:0000256" key="1">
    <source>
        <dbReference type="SAM" id="MobiDB-lite"/>
    </source>
</evidence>
<feature type="transmembrane region" description="Helical" evidence="2">
    <location>
        <begin position="21"/>
        <end position="40"/>
    </location>
</feature>
<gene>
    <name evidence="3" type="ORF">H7B90_32020</name>
</gene>
<protein>
    <submittedName>
        <fullName evidence="3">Uncharacterized protein</fullName>
    </submittedName>
</protein>
<keyword evidence="2" id="KW-0812">Transmembrane</keyword>
<dbReference type="Proteomes" id="UP000553776">
    <property type="component" value="Unassembled WGS sequence"/>
</dbReference>
<proteinExistence type="predicted"/>
<keyword evidence="2" id="KW-1133">Transmembrane helix</keyword>
<comment type="caution">
    <text evidence="3">The sequence shown here is derived from an EMBL/GenBank/DDBJ whole genome shotgun (WGS) entry which is preliminary data.</text>
</comment>
<sequence>MRRLNSSNRNPSRRNPGPSGKSNPLQMAVFGLLILVFGIIDILLLSPIIGAVLAVVGAVMAAAGWNRHKKPKS</sequence>
<feature type="transmembrane region" description="Helical" evidence="2">
    <location>
        <begin position="46"/>
        <end position="65"/>
    </location>
</feature>
<organism evidence="3 4">
    <name type="scientific">Cohnella xylanilytica</name>
    <dbReference type="NCBI Taxonomy" id="557555"/>
    <lineage>
        <taxon>Bacteria</taxon>
        <taxon>Bacillati</taxon>
        <taxon>Bacillota</taxon>
        <taxon>Bacilli</taxon>
        <taxon>Bacillales</taxon>
        <taxon>Paenibacillaceae</taxon>
        <taxon>Cohnella</taxon>
    </lineage>
</organism>
<dbReference type="RefSeq" id="WP_185139968.1">
    <property type="nucleotide sequence ID" value="NZ_JACJVR010000163.1"/>
</dbReference>
<evidence type="ECO:0000256" key="2">
    <source>
        <dbReference type="SAM" id="Phobius"/>
    </source>
</evidence>
<evidence type="ECO:0000313" key="3">
    <source>
        <dbReference type="EMBL" id="MBB6696025.1"/>
    </source>
</evidence>